<feature type="region of interest" description="Disordered" evidence="1">
    <location>
        <begin position="48"/>
        <end position="76"/>
    </location>
</feature>
<evidence type="ECO:0000313" key="3">
    <source>
        <dbReference type="Proteomes" id="UP000265520"/>
    </source>
</evidence>
<dbReference type="InterPro" id="IPR018200">
    <property type="entry name" value="USP_CS"/>
</dbReference>
<feature type="non-terminal residue" evidence="2">
    <location>
        <position position="224"/>
    </location>
</feature>
<evidence type="ECO:0000256" key="1">
    <source>
        <dbReference type="SAM" id="MobiDB-lite"/>
    </source>
</evidence>
<feature type="non-terminal residue" evidence="2">
    <location>
        <position position="1"/>
    </location>
</feature>
<feature type="compositionally biased region" description="Polar residues" evidence="1">
    <location>
        <begin position="48"/>
        <end position="59"/>
    </location>
</feature>
<proteinExistence type="predicted"/>
<dbReference type="PROSITE" id="PS00972">
    <property type="entry name" value="USP_1"/>
    <property type="match status" value="1"/>
</dbReference>
<dbReference type="Gene3D" id="3.90.70.10">
    <property type="entry name" value="Cysteine proteinases"/>
    <property type="match status" value="1"/>
</dbReference>
<protein>
    <submittedName>
        <fullName evidence="2">Ubiquitin carboxyl-terminal hydrolase 24-like</fullName>
    </submittedName>
</protein>
<dbReference type="Proteomes" id="UP000265520">
    <property type="component" value="Unassembled WGS sequence"/>
</dbReference>
<organism evidence="2 3">
    <name type="scientific">Trifolium medium</name>
    <dbReference type="NCBI Taxonomy" id="97028"/>
    <lineage>
        <taxon>Eukaryota</taxon>
        <taxon>Viridiplantae</taxon>
        <taxon>Streptophyta</taxon>
        <taxon>Embryophyta</taxon>
        <taxon>Tracheophyta</taxon>
        <taxon>Spermatophyta</taxon>
        <taxon>Magnoliopsida</taxon>
        <taxon>eudicotyledons</taxon>
        <taxon>Gunneridae</taxon>
        <taxon>Pentapetalae</taxon>
        <taxon>rosids</taxon>
        <taxon>fabids</taxon>
        <taxon>Fabales</taxon>
        <taxon>Fabaceae</taxon>
        <taxon>Papilionoideae</taxon>
        <taxon>50 kb inversion clade</taxon>
        <taxon>NPAAA clade</taxon>
        <taxon>Hologalegina</taxon>
        <taxon>IRL clade</taxon>
        <taxon>Trifolieae</taxon>
        <taxon>Trifolium</taxon>
    </lineage>
</organism>
<keyword evidence="3" id="KW-1185">Reference proteome</keyword>
<reference evidence="2 3" key="1">
    <citation type="journal article" date="2018" name="Front. Plant Sci.">
        <title>Red Clover (Trifolium pratense) and Zigzag Clover (T. medium) - A Picture of Genomic Similarities and Differences.</title>
        <authorList>
            <person name="Dluhosova J."/>
            <person name="Istvanek J."/>
            <person name="Nedelnik J."/>
            <person name="Repkova J."/>
        </authorList>
    </citation>
    <scope>NUCLEOTIDE SEQUENCE [LARGE SCALE GENOMIC DNA]</scope>
    <source>
        <strain evidence="3">cv. 10/8</strain>
        <tissue evidence="2">Leaf</tissue>
    </source>
</reference>
<dbReference type="InterPro" id="IPR038765">
    <property type="entry name" value="Papain-like_cys_pep_sf"/>
</dbReference>
<keyword evidence="2" id="KW-0378">Hydrolase</keyword>
<name>A0A392PF34_9FABA</name>
<dbReference type="AlphaFoldDB" id="A0A392PF34"/>
<comment type="caution">
    <text evidence="2">The sequence shown here is derived from an EMBL/GenBank/DDBJ whole genome shotgun (WGS) entry which is preliminary data.</text>
</comment>
<dbReference type="GO" id="GO:0004843">
    <property type="term" value="F:cysteine-type deubiquitinase activity"/>
    <property type="evidence" value="ECO:0007669"/>
    <property type="project" value="InterPro"/>
</dbReference>
<sequence>VCEQVLLFGSFTEDETRSLRVKKSSGRNEKSVDKNQLQFGSLNSANVVESSNLPNSPKAPSNAALPDSQKLNGVNGVGANLPSANFPRVSESANFPRVSETIKENGNITNFSLSSPSSVTIANKVVENSVCSVPLIDENGTANQFTNLSLDASEAESVKNEFTNGSHDDSSSKLFDEDLKKAPNGHAVILIKDLQPRGLINSGNLCFLSATVQALLACSPFVQL</sequence>
<accession>A0A392PF34</accession>
<evidence type="ECO:0000313" key="2">
    <source>
        <dbReference type="EMBL" id="MCI10414.1"/>
    </source>
</evidence>
<dbReference type="EMBL" id="LXQA010076146">
    <property type="protein sequence ID" value="MCI10414.1"/>
    <property type="molecule type" value="Genomic_DNA"/>
</dbReference>
<dbReference type="SUPFAM" id="SSF54001">
    <property type="entry name" value="Cysteine proteinases"/>
    <property type="match status" value="1"/>
</dbReference>